<evidence type="ECO:0000313" key="2">
    <source>
        <dbReference type="Proteomes" id="UP000806077"/>
    </source>
</evidence>
<dbReference type="Proteomes" id="UP000806077">
    <property type="component" value="Unassembled WGS sequence"/>
</dbReference>
<evidence type="ECO:0008006" key="3">
    <source>
        <dbReference type="Google" id="ProtNLM"/>
    </source>
</evidence>
<dbReference type="EMBL" id="WXXV01000003">
    <property type="protein sequence ID" value="MBE7694454.1"/>
    <property type="molecule type" value="Genomic_DNA"/>
</dbReference>
<gene>
    <name evidence="1" type="ORF">F7645_03290</name>
</gene>
<dbReference type="AlphaFoldDB" id="A0AAP1RDS9"/>
<protein>
    <recommendedName>
        <fullName evidence="3">CarboxypepD_reg-like domain-containing protein</fullName>
    </recommendedName>
</protein>
<dbReference type="InterPro" id="IPR008969">
    <property type="entry name" value="CarboxyPept-like_regulatory"/>
</dbReference>
<sequence length="221" mass="24892">MKNQFKLEINTPCSEKFNEFKPTKLGGFCNSCDKEVIDFTKMTAQEISYYFNNNTSKNTCGQFNKKQLTTYNEKPIRRKKYGFLATLGLAVLSLFSFNTTQAQEGNTPIDKNNIDLNNQEKDILVKGVVSDESGPFPGVSVLLKGTTSSTETNFDGHFTFPKSLKKGDVLIFSFIGMENKKVIIQNKKSAKNIELKINMKEDSCMLLGKVAVKKVYRSKKS</sequence>
<dbReference type="SUPFAM" id="SSF49464">
    <property type="entry name" value="Carboxypeptidase regulatory domain-like"/>
    <property type="match status" value="1"/>
</dbReference>
<dbReference type="RefSeq" id="WP_159459659.1">
    <property type="nucleotide sequence ID" value="NZ_JAJHTL010000003.1"/>
</dbReference>
<dbReference type="Pfam" id="PF13715">
    <property type="entry name" value="CarbopepD_reg_2"/>
    <property type="match status" value="1"/>
</dbReference>
<keyword evidence="2" id="KW-1185">Reference proteome</keyword>
<name>A0AAP1RDS9_9FLAO</name>
<accession>A0AAP1RDS9</accession>
<reference evidence="1 2" key="1">
    <citation type="journal article" date="2020" name="Int. J. Syst. Evol. Microbiol.">
        <title>Tenacibaculum piscium sp. nov., isolated from skin ulcers of sea-farmed fish, and description of Tenacibaculum finnmarkense sp. nov. with subdivision into genomovars finnmarkense and ulcerans.</title>
        <authorList>
            <person name="Olsen A.B."/>
            <person name="Spilsberg B."/>
            <person name="Nilsen H.K."/>
            <person name="Lagesen K."/>
            <person name="Gulla S."/>
            <person name="Avendano-Herrera R."/>
            <person name="Irgang R."/>
            <person name="Duchaud E."/>
            <person name="Colquhoun D.J."/>
        </authorList>
    </citation>
    <scope>NUCLEOTIDE SEQUENCE [LARGE SCALE GENOMIC DNA]</scope>
    <source>
        <strain evidence="1 2">TNO037</strain>
    </source>
</reference>
<proteinExistence type="predicted"/>
<evidence type="ECO:0000313" key="1">
    <source>
        <dbReference type="EMBL" id="MBE7694454.1"/>
    </source>
</evidence>
<comment type="caution">
    <text evidence="1">The sequence shown here is derived from an EMBL/GenBank/DDBJ whole genome shotgun (WGS) entry which is preliminary data.</text>
</comment>
<organism evidence="1 2">
    <name type="scientific">Tenacibaculum finnmarkense genomovar finnmarkense</name>
    <dbReference type="NCBI Taxonomy" id="1458503"/>
    <lineage>
        <taxon>Bacteria</taxon>
        <taxon>Pseudomonadati</taxon>
        <taxon>Bacteroidota</taxon>
        <taxon>Flavobacteriia</taxon>
        <taxon>Flavobacteriales</taxon>
        <taxon>Flavobacteriaceae</taxon>
        <taxon>Tenacibaculum</taxon>
        <taxon>Tenacibaculum finnmarkense</taxon>
    </lineage>
</organism>